<comment type="caution">
    <text evidence="2">The sequence shown here is derived from an EMBL/GenBank/DDBJ whole genome shotgun (WGS) entry which is preliminary data.</text>
</comment>
<evidence type="ECO:0000313" key="2">
    <source>
        <dbReference type="EMBL" id="KAK7539733.1"/>
    </source>
</evidence>
<evidence type="ECO:0000313" key="3">
    <source>
        <dbReference type="Proteomes" id="UP001360953"/>
    </source>
</evidence>
<dbReference type="GeneID" id="92028063"/>
<keyword evidence="1" id="KW-0812">Transmembrane</keyword>
<organism evidence="2 3">
    <name type="scientific">Phyllosticta citribraziliensis</name>
    <dbReference type="NCBI Taxonomy" id="989973"/>
    <lineage>
        <taxon>Eukaryota</taxon>
        <taxon>Fungi</taxon>
        <taxon>Dikarya</taxon>
        <taxon>Ascomycota</taxon>
        <taxon>Pezizomycotina</taxon>
        <taxon>Dothideomycetes</taxon>
        <taxon>Dothideomycetes incertae sedis</taxon>
        <taxon>Botryosphaeriales</taxon>
        <taxon>Phyllostictaceae</taxon>
        <taxon>Phyllosticta</taxon>
    </lineage>
</organism>
<dbReference type="RefSeq" id="XP_066657004.1">
    <property type="nucleotide sequence ID" value="XM_066795157.1"/>
</dbReference>
<protein>
    <submittedName>
        <fullName evidence="2">Uncharacterized protein</fullName>
    </submittedName>
</protein>
<gene>
    <name evidence="2" type="ORF">J3D65DRAFT_292906</name>
</gene>
<reference evidence="2 3" key="1">
    <citation type="submission" date="2024-04" db="EMBL/GenBank/DDBJ databases">
        <title>Phyllosticta paracitricarpa is synonymous to the EU quarantine fungus P. citricarpa based on phylogenomic analyses.</title>
        <authorList>
            <consortium name="Lawrence Berkeley National Laboratory"/>
            <person name="Van ingen-buijs V.A."/>
            <person name="Van westerhoven A.C."/>
            <person name="Haridas S."/>
            <person name="Skiadas P."/>
            <person name="Martin F."/>
            <person name="Groenewald J.Z."/>
            <person name="Crous P.W."/>
            <person name="Seidl M.F."/>
        </authorList>
    </citation>
    <scope>NUCLEOTIDE SEQUENCE [LARGE SCALE GENOMIC DNA]</scope>
    <source>
        <strain evidence="2 3">CPC 17464</strain>
    </source>
</reference>
<dbReference type="Proteomes" id="UP001360953">
    <property type="component" value="Unassembled WGS sequence"/>
</dbReference>
<proteinExistence type="predicted"/>
<name>A0ABR1LYN9_9PEZI</name>
<evidence type="ECO:0000256" key="1">
    <source>
        <dbReference type="SAM" id="Phobius"/>
    </source>
</evidence>
<accession>A0ABR1LYN9</accession>
<dbReference type="EMBL" id="JBBPEH010000004">
    <property type="protein sequence ID" value="KAK7539733.1"/>
    <property type="molecule type" value="Genomic_DNA"/>
</dbReference>
<keyword evidence="1" id="KW-1133">Transmembrane helix</keyword>
<feature type="transmembrane region" description="Helical" evidence="1">
    <location>
        <begin position="82"/>
        <end position="101"/>
    </location>
</feature>
<sequence length="176" mass="19369">MDGTARARRAAGGDCKAARTPHVTLLFCRRCYRCCRCRFSCPLPRAARRRGGGGGGGGVCAIICPSIDCEYCKYRALCLHRLIGAVVIAFCAFFVRVLRRVRRCCCCSFLSAFRRPPSSPRWSLSSLVAVAVVVVVVVPRLLPPHAFELECSNTKHHPSIHRRLLCLSSGIDFASQ</sequence>
<keyword evidence="1" id="KW-0472">Membrane</keyword>
<keyword evidence="3" id="KW-1185">Reference proteome</keyword>